<evidence type="ECO:0000256" key="1">
    <source>
        <dbReference type="ARBA" id="ARBA00022603"/>
    </source>
</evidence>
<proteinExistence type="predicted"/>
<dbReference type="EMBL" id="JAQMWT010000621">
    <property type="protein sequence ID" value="KAJ8598901.1"/>
    <property type="molecule type" value="Genomic_DNA"/>
</dbReference>
<feature type="compositionally biased region" description="Acidic residues" evidence="6">
    <location>
        <begin position="34"/>
        <end position="58"/>
    </location>
</feature>
<dbReference type="InterPro" id="IPR014001">
    <property type="entry name" value="Helicase_ATP-bd"/>
</dbReference>
<organism evidence="8 9">
    <name type="scientific">Chrysophaeum taylorii</name>
    <dbReference type="NCBI Taxonomy" id="2483200"/>
    <lineage>
        <taxon>Eukaryota</taxon>
        <taxon>Sar</taxon>
        <taxon>Stramenopiles</taxon>
        <taxon>Ochrophyta</taxon>
        <taxon>Pelagophyceae</taxon>
        <taxon>Pelagomonadales</taxon>
        <taxon>Pelagomonadaceae</taxon>
        <taxon>Chrysophaeum</taxon>
    </lineage>
</organism>
<keyword evidence="3" id="KW-0547">Nucleotide-binding</keyword>
<evidence type="ECO:0000256" key="5">
    <source>
        <dbReference type="ARBA" id="ARBA00022840"/>
    </source>
</evidence>
<dbReference type="InterPro" id="IPR027417">
    <property type="entry name" value="P-loop_NTPase"/>
</dbReference>
<dbReference type="CDD" id="cd18793">
    <property type="entry name" value="SF2_C_SNF"/>
    <property type="match status" value="1"/>
</dbReference>
<evidence type="ECO:0000256" key="6">
    <source>
        <dbReference type="SAM" id="MobiDB-lite"/>
    </source>
</evidence>
<evidence type="ECO:0000256" key="4">
    <source>
        <dbReference type="ARBA" id="ARBA00022801"/>
    </source>
</evidence>
<dbReference type="Pfam" id="PF00176">
    <property type="entry name" value="SNF2-rel_dom"/>
    <property type="match status" value="1"/>
</dbReference>
<dbReference type="Proteomes" id="UP001230188">
    <property type="component" value="Unassembled WGS sequence"/>
</dbReference>
<keyword evidence="5" id="KW-0067">ATP-binding</keyword>
<dbReference type="Gene3D" id="3.40.50.300">
    <property type="entry name" value="P-loop containing nucleotide triphosphate hydrolases"/>
    <property type="match status" value="2"/>
</dbReference>
<dbReference type="Gene3D" id="3.40.50.150">
    <property type="entry name" value="Vaccinia Virus protein VP39"/>
    <property type="match status" value="1"/>
</dbReference>
<accession>A0AAD7U606</accession>
<dbReference type="GO" id="GO:0005524">
    <property type="term" value="F:ATP binding"/>
    <property type="evidence" value="ECO:0007669"/>
    <property type="project" value="UniProtKB-KW"/>
</dbReference>
<dbReference type="GO" id="GO:0008168">
    <property type="term" value="F:methyltransferase activity"/>
    <property type="evidence" value="ECO:0007669"/>
    <property type="project" value="UniProtKB-KW"/>
</dbReference>
<gene>
    <name evidence="8" type="ORF">CTAYLR_010750</name>
</gene>
<protein>
    <recommendedName>
        <fullName evidence="7">Helicase ATP-binding domain-containing protein</fullName>
    </recommendedName>
</protein>
<dbReference type="InterPro" id="IPR000330">
    <property type="entry name" value="SNF2_N"/>
</dbReference>
<dbReference type="GO" id="GO:0006281">
    <property type="term" value="P:DNA repair"/>
    <property type="evidence" value="ECO:0007669"/>
    <property type="project" value="TreeGrafter"/>
</dbReference>
<keyword evidence="2" id="KW-0808">Transferase</keyword>
<keyword evidence="9" id="KW-1185">Reference proteome</keyword>
<feature type="compositionally biased region" description="Pro residues" evidence="6">
    <location>
        <begin position="1913"/>
        <end position="1922"/>
    </location>
</feature>
<feature type="region of interest" description="Disordered" evidence="6">
    <location>
        <begin position="1358"/>
        <end position="1393"/>
    </location>
</feature>
<evidence type="ECO:0000256" key="2">
    <source>
        <dbReference type="ARBA" id="ARBA00022679"/>
    </source>
</evidence>
<reference evidence="8" key="1">
    <citation type="submission" date="2023-01" db="EMBL/GenBank/DDBJ databases">
        <title>Metagenome sequencing of chrysophaentin producing Chrysophaeum taylorii.</title>
        <authorList>
            <person name="Davison J."/>
            <person name="Bewley C."/>
        </authorList>
    </citation>
    <scope>NUCLEOTIDE SEQUENCE</scope>
    <source>
        <strain evidence="8">NIES-1699</strain>
    </source>
</reference>
<dbReference type="SMART" id="SM00487">
    <property type="entry name" value="DEXDc"/>
    <property type="match status" value="1"/>
</dbReference>
<feature type="region of interest" description="Disordered" evidence="6">
    <location>
        <begin position="1"/>
        <end position="112"/>
    </location>
</feature>
<evidence type="ECO:0000313" key="8">
    <source>
        <dbReference type="EMBL" id="KAJ8598901.1"/>
    </source>
</evidence>
<dbReference type="SUPFAM" id="SSF53335">
    <property type="entry name" value="S-adenosyl-L-methionine-dependent methyltransferases"/>
    <property type="match status" value="1"/>
</dbReference>
<feature type="region of interest" description="Disordered" evidence="6">
    <location>
        <begin position="1104"/>
        <end position="1131"/>
    </location>
</feature>
<feature type="compositionally biased region" description="Basic and acidic residues" evidence="6">
    <location>
        <begin position="1365"/>
        <end position="1375"/>
    </location>
</feature>
<feature type="compositionally biased region" description="Basic and acidic residues" evidence="6">
    <location>
        <begin position="588"/>
        <end position="597"/>
    </location>
</feature>
<evidence type="ECO:0000256" key="3">
    <source>
        <dbReference type="ARBA" id="ARBA00022741"/>
    </source>
</evidence>
<feature type="domain" description="Helicase ATP-binding" evidence="7">
    <location>
        <begin position="1131"/>
        <end position="1510"/>
    </location>
</feature>
<comment type="caution">
    <text evidence="8">The sequence shown here is derived from an EMBL/GenBank/DDBJ whole genome shotgun (WGS) entry which is preliminary data.</text>
</comment>
<dbReference type="InterPro" id="IPR001525">
    <property type="entry name" value="C5_MeTfrase"/>
</dbReference>
<sequence length="2080" mass="232305">MGTSSRRRRTTAFFSSGSQGSNRCSKKVVKTYEDDIFSSSDDDDDDDCEKEEEEEEAVAESSSSRVAESSSSRVAQSASKRKAWSPIQPVENRKKNDNSKKKKKTETKKNAFDVMMRRFDEEEEEEEEEMIASPSEMFEDMLRRFPEIGEFSSRLRRPLRVATMCSGTEAPLIALRLLGVPIEHAFSSEVEPFKQAYIERNFRPPLLFRDVRELGEERAHTAFGALAEVPRSGVDVLIAGTSCVDYSSLNREKKSIEARGESGQTFYGMYAWVKRARPAVVLLENVCGAPWEGMVANFREIGYSAKATRLDTKKYYLPQTRTRGYMLAIAREKCRGDETEWWAAQLKAMERPATASLEAFMLSAHDPRVAAAREDLKKRTEGKHEVPWDKCEARHARVRADEELGTKRPVTNWAHGTRRANLPDFAWRDWARAQTERVLDSIDIDYVRLVLTGQDAHFKTSVWDLSQNVDRSNPTTSKLGICPCLTPSLCAFVTNQGRPVVGVETLALQGIPIDDLILTRESEDNLTSLSGNAMSTTVVGSALAAAFLVLPDDCFLSDDDDDDDDDDKEGRRRRRRTTPPPTIQEVDEAQKSSKVEEAWLVEEPLDLSGGGRAGADPAVAVSASRACACEAANAVAAAKILTCKRCGHTACEKCAGKPEHDYDAPRDMERGCPSQVAREIGASVPALLDFWVEDAKEIPKTRFEFARVERGERSWTVHYAAAAAAARGKKDEQSSYRLELSICKEGRRWYLRAPLPRKKGPERDRLATPIMRGAAGVSGDVSKWEYREIRETRVRVEAFGEEIPAFEATLGIEKSEFKDKKRSSAYKVDATCSSSSFSGIYDALPACSAPLASLHKHRTKNLFLFLDSQPVGSPSDDVFVVAKDWKKLGLGERRTTECEFPKGWNLFEQKKKNEKTTTVVSASTWVPVEAKLEPAAHEATIAYVSRPLSFEADDPWTAKVIFRSRGVDLGVAVPRLRLPEVVAQWTRVSNVGVLVDRARRGEPCCVACAPEPPSLRWVRVAGTGHRYEALEDPYAAGVYERALKNRPTTFAIRRDEDTLTTTVAFDATALAARAFGSLPRRLQRETGDATLEWRIVVADDDDDYHREDEEPGYRLASNRKDDPAPQPDGFEKVSLRPEQLRSLAWMRKNENDETVFVEEEVVDETLGVLGWRAEARASVPVATIRGGVLADAVGYGKTAVTLGLIDAEWTDDPPILPFRDDRAIPAKATLVIVPKHLLAQWPAELKKFLGNRFSKVLSIATVGDLKSLKIKDVLEAEIIFCAVQAFRSQLYFDRLSDFASVDSLPAKGGRYFEEVHARAVSNVEKYCDVLVKKGPTALSELRAADEAELLEKQKEVAVNTSKKQAYRDGNQKEDLPPPSPPPQKKNKKKMKMKITTARCCRRSSSSSSSSSYLDVEAPPLELFYFARKVVDEFTYLDARDVPTIQAIKARSSWVLSGTPPVESFDDVKKIAAYLGIHLGAPDPAHLSKKGRPKAAELSKSEVFHEFLEVRSRAWRARRRKVAQAFLDRFVRQNVAEIDEIPFEQRIVSVRLTAAERAVYLELEHHLTALEMQKSSSSHRARRHRAGSSDRDRRLKLALDGSADAEEALLKRCSHFDDDDLDFNDLGGGGGGGNNKKKRKKTDPCSRIVAQRRAELAECAHQIEKFVATAHRLDEELRRWSRENPTGLDPAKNLEKKLFDNSTNMWVGGVSKKKWDDVGHAHLRQWRSEVAKGLGDPDADRKLRDLADLGLANAKKQPSSKTGGLLKKRQKDAPPASSAAWRSKGDAILVAAKERRLEEDLDLPVPVKPGNSANDKKERFNTHKELMWALREQVYELRALNKEYVARTRSLRFFEAIQAAGPQNHGVFSCCGHAASVQTLRDAAKQERCILSGCLAPVRPHSIVEFTDFFHSPQQPPPKPPPKQGNGGAKLSALLDLIDSIPPDDRLLVFVQFPDLLTKVEAVLEARADIRTLKIKGTAHQMMQAMTAFQNPKGTPDDPRVLLLELHNESASGANLTTANHIVFVHPLHVDTLQKYVACETQAIGRARRYGQKKKVFLHRLLVEDTIDTALYAKRTHPPPL</sequence>
<dbReference type="InterPro" id="IPR050628">
    <property type="entry name" value="SNF2_RAD54_helicase_TF"/>
</dbReference>
<feature type="region of interest" description="Disordered" evidence="6">
    <location>
        <begin position="1908"/>
        <end position="1927"/>
    </location>
</feature>
<feature type="region of interest" description="Disordered" evidence="6">
    <location>
        <begin position="1749"/>
        <end position="1779"/>
    </location>
</feature>
<feature type="compositionally biased region" description="Basic residues" evidence="6">
    <location>
        <begin position="1"/>
        <end position="10"/>
    </location>
</feature>
<dbReference type="Pfam" id="PF00145">
    <property type="entry name" value="DNA_methylase"/>
    <property type="match status" value="1"/>
</dbReference>
<feature type="compositionally biased region" description="Acidic residues" evidence="6">
    <location>
        <begin position="558"/>
        <end position="567"/>
    </location>
</feature>
<feature type="region of interest" description="Disordered" evidence="6">
    <location>
        <begin position="558"/>
        <end position="597"/>
    </location>
</feature>
<feature type="compositionally biased region" description="Basic residues" evidence="6">
    <location>
        <begin position="1576"/>
        <end position="1585"/>
    </location>
</feature>
<dbReference type="PANTHER" id="PTHR45626">
    <property type="entry name" value="TRANSCRIPTION TERMINATION FACTOR 2-RELATED"/>
    <property type="match status" value="1"/>
</dbReference>
<name>A0AAD7U606_9STRA</name>
<dbReference type="SUPFAM" id="SSF52540">
    <property type="entry name" value="P-loop containing nucleoside triphosphate hydrolases"/>
    <property type="match status" value="2"/>
</dbReference>
<keyword evidence="4" id="KW-0378">Hydrolase</keyword>
<dbReference type="PANTHER" id="PTHR45626:SF26">
    <property type="entry name" value="FAMILY HELICASE, PUTATIVE (AFU_ORTHOLOGUE AFUA_2G09120)-RELATED"/>
    <property type="match status" value="1"/>
</dbReference>
<dbReference type="GO" id="GO:0005634">
    <property type="term" value="C:nucleus"/>
    <property type="evidence" value="ECO:0007669"/>
    <property type="project" value="TreeGrafter"/>
</dbReference>
<feature type="compositionally biased region" description="Low complexity" evidence="6">
    <location>
        <begin position="59"/>
        <end position="78"/>
    </location>
</feature>
<dbReference type="InterPro" id="IPR049730">
    <property type="entry name" value="SNF2/RAD54-like_C"/>
</dbReference>
<dbReference type="GO" id="GO:0032259">
    <property type="term" value="P:methylation"/>
    <property type="evidence" value="ECO:0007669"/>
    <property type="project" value="UniProtKB-KW"/>
</dbReference>
<dbReference type="GO" id="GO:0016787">
    <property type="term" value="F:hydrolase activity"/>
    <property type="evidence" value="ECO:0007669"/>
    <property type="project" value="UniProtKB-KW"/>
</dbReference>
<feature type="region of interest" description="Disordered" evidence="6">
    <location>
        <begin position="1571"/>
        <end position="1593"/>
    </location>
</feature>
<dbReference type="GO" id="GO:0008094">
    <property type="term" value="F:ATP-dependent activity, acting on DNA"/>
    <property type="evidence" value="ECO:0007669"/>
    <property type="project" value="TreeGrafter"/>
</dbReference>
<dbReference type="InterPro" id="IPR029063">
    <property type="entry name" value="SAM-dependent_MTases_sf"/>
</dbReference>
<keyword evidence="1" id="KW-0489">Methyltransferase</keyword>
<evidence type="ECO:0000259" key="7">
    <source>
        <dbReference type="SMART" id="SM00487"/>
    </source>
</evidence>
<evidence type="ECO:0000313" key="9">
    <source>
        <dbReference type="Proteomes" id="UP001230188"/>
    </source>
</evidence>